<dbReference type="PROSITE" id="PS00486">
    <property type="entry name" value="DNA_MISMATCH_REPAIR_2"/>
    <property type="match status" value="1"/>
</dbReference>
<evidence type="ECO:0000256" key="9">
    <source>
        <dbReference type="ARBA" id="ARBA00023242"/>
    </source>
</evidence>
<keyword evidence="7" id="KW-0238">DNA-binding</keyword>
<evidence type="ECO:0000313" key="13">
    <source>
        <dbReference type="Proteomes" id="UP000187455"/>
    </source>
</evidence>
<dbReference type="GO" id="GO:0006312">
    <property type="term" value="P:mitotic recombination"/>
    <property type="evidence" value="ECO:0007669"/>
    <property type="project" value="TreeGrafter"/>
</dbReference>
<dbReference type="InterPro" id="IPR036187">
    <property type="entry name" value="DNA_mismatch_repair_MutS_sf"/>
</dbReference>
<dbReference type="Pfam" id="PF05188">
    <property type="entry name" value="MutS_II"/>
    <property type="match status" value="1"/>
</dbReference>
<gene>
    <name evidence="12" type="ORF">AYI68_g8151</name>
</gene>
<dbReference type="Pfam" id="PF05192">
    <property type="entry name" value="MutS_III"/>
    <property type="match status" value="1"/>
</dbReference>
<dbReference type="PANTHER" id="PTHR11361">
    <property type="entry name" value="DNA MISMATCH REPAIR PROTEIN MUTS FAMILY MEMBER"/>
    <property type="match status" value="1"/>
</dbReference>
<dbReference type="GO" id="GO:0032301">
    <property type="term" value="C:MutSalpha complex"/>
    <property type="evidence" value="ECO:0007669"/>
    <property type="project" value="TreeGrafter"/>
</dbReference>
<keyword evidence="13" id="KW-1185">Reference proteome</keyword>
<dbReference type="SUPFAM" id="SSF48334">
    <property type="entry name" value="DNA repair protein MutS, domain III"/>
    <property type="match status" value="1"/>
</dbReference>
<keyword evidence="6" id="KW-0067">ATP-binding</keyword>
<comment type="subcellular location">
    <subcellularLocation>
        <location evidence="1">Nucleus</location>
    </subcellularLocation>
</comment>
<dbReference type="Proteomes" id="UP000187455">
    <property type="component" value="Unassembled WGS sequence"/>
</dbReference>
<dbReference type="CDD" id="cd03285">
    <property type="entry name" value="ABC_MSH2_euk"/>
    <property type="match status" value="1"/>
</dbReference>
<dbReference type="InterPro" id="IPR007860">
    <property type="entry name" value="DNA_mmatch_repair_MutS_con_dom"/>
</dbReference>
<dbReference type="GO" id="GO:0005524">
    <property type="term" value="F:ATP binding"/>
    <property type="evidence" value="ECO:0007669"/>
    <property type="project" value="UniProtKB-KW"/>
</dbReference>
<evidence type="ECO:0000256" key="8">
    <source>
        <dbReference type="ARBA" id="ARBA00023204"/>
    </source>
</evidence>
<dbReference type="STRING" id="133383.A0A1R0GLP8"/>
<dbReference type="PIRSF" id="PIRSF005813">
    <property type="entry name" value="MSH2"/>
    <property type="match status" value="1"/>
</dbReference>
<dbReference type="InterPro" id="IPR011184">
    <property type="entry name" value="DNA_mismatch_repair_Msh2"/>
</dbReference>
<organism evidence="12 13">
    <name type="scientific">Smittium mucronatum</name>
    <dbReference type="NCBI Taxonomy" id="133383"/>
    <lineage>
        <taxon>Eukaryota</taxon>
        <taxon>Fungi</taxon>
        <taxon>Fungi incertae sedis</taxon>
        <taxon>Zoopagomycota</taxon>
        <taxon>Kickxellomycotina</taxon>
        <taxon>Harpellomycetes</taxon>
        <taxon>Harpellales</taxon>
        <taxon>Legeriomycetaceae</taxon>
        <taxon>Smittium</taxon>
    </lineage>
</organism>
<keyword evidence="8" id="KW-0234">DNA repair</keyword>
<dbReference type="Gene3D" id="1.10.1420.10">
    <property type="match status" value="1"/>
</dbReference>
<evidence type="ECO:0000256" key="4">
    <source>
        <dbReference type="ARBA" id="ARBA00022741"/>
    </source>
</evidence>
<evidence type="ECO:0000259" key="11">
    <source>
        <dbReference type="PROSITE" id="PS00486"/>
    </source>
</evidence>
<evidence type="ECO:0000256" key="7">
    <source>
        <dbReference type="ARBA" id="ARBA00023125"/>
    </source>
</evidence>
<name>A0A1R0GLP8_9FUNG</name>
<dbReference type="FunFam" id="3.40.50.300:FF:000925">
    <property type="entry name" value="DNA mismatch repair protein MSH2"/>
    <property type="match status" value="1"/>
</dbReference>
<keyword evidence="5" id="KW-0227">DNA damage</keyword>
<feature type="domain" description="DNA mismatch repair proteins mutS family" evidence="11">
    <location>
        <begin position="566"/>
        <end position="582"/>
    </location>
</feature>
<evidence type="ECO:0000256" key="5">
    <source>
        <dbReference type="ARBA" id="ARBA00022763"/>
    </source>
</evidence>
<protein>
    <recommendedName>
        <fullName evidence="10">DNA mismatch repair protein MSH2</fullName>
    </recommendedName>
    <alternativeName>
        <fullName evidence="3">DNA mismatch repair protein Msh2</fullName>
    </alternativeName>
</protein>
<dbReference type="Gene3D" id="6.10.140.80">
    <property type="match status" value="1"/>
</dbReference>
<keyword evidence="9" id="KW-0539">Nucleus</keyword>
<dbReference type="Gene3D" id="3.40.50.300">
    <property type="entry name" value="P-loop containing nucleotide triphosphate hydrolases"/>
    <property type="match status" value="1"/>
</dbReference>
<dbReference type="GO" id="GO:0030983">
    <property type="term" value="F:mismatched DNA binding"/>
    <property type="evidence" value="ECO:0007669"/>
    <property type="project" value="InterPro"/>
</dbReference>
<dbReference type="GO" id="GO:0006298">
    <property type="term" value="P:mismatch repair"/>
    <property type="evidence" value="ECO:0007669"/>
    <property type="project" value="InterPro"/>
</dbReference>
<reference evidence="12 13" key="1">
    <citation type="journal article" date="2016" name="Mol. Biol. Evol.">
        <title>Genome-Wide Survey of Gut Fungi (Harpellales) Reveals the First Horizontally Transferred Ubiquitin Gene from a Mosquito Host.</title>
        <authorList>
            <person name="Wang Y."/>
            <person name="White M.M."/>
            <person name="Kvist S."/>
            <person name="Moncalvo J.M."/>
        </authorList>
    </citation>
    <scope>NUCLEOTIDE SEQUENCE [LARGE SCALE GENOMIC DNA]</scope>
    <source>
        <strain evidence="12 13">ALG-7-W6</strain>
    </source>
</reference>
<evidence type="ECO:0000313" key="12">
    <source>
        <dbReference type="EMBL" id="OLY77814.1"/>
    </source>
</evidence>
<dbReference type="Gene3D" id="3.30.420.110">
    <property type="entry name" value="MutS, connector domain"/>
    <property type="match status" value="1"/>
</dbReference>
<dbReference type="Pfam" id="PF00488">
    <property type="entry name" value="MutS_V"/>
    <property type="match status" value="1"/>
</dbReference>
<evidence type="ECO:0000256" key="2">
    <source>
        <dbReference type="ARBA" id="ARBA00006271"/>
    </source>
</evidence>
<sequence length="767" mass="85594">MTSNSQEKPELQLDSTSQSGFVDFFKNLPKNYYSVHGDDAKYVAREVYKTPTVIKYLGAAIDGDKGLPSCTLSKMNAASPGNLQQVEDMLFSNSDVTSTSVVMAVWLTSTKDQITVGTSFFESSSKEFGICQFIDNDMYSNLEVYSLFFSFPKLLSLTIQYQVKECLILSDETGKDLELSKMANMLERCNILVTPCKKKLFNTSNLEQDLNRLLEGEISIAARNEYELKASMTSLSCLIQYLSLLSDESNAGIFTLKEYTLNQFMRLDSSAVKALNLIPGPGDGSNKSMSLLGLLDRCKTAQGSRLISQWIKQPLLDVESINLRKLMDQSMVNMINEQNTVAKNIKMEAEKKLKLEKSSIYGYCFRLSRTDANCIRNKQSMYPELSTQKNGVYFTTSVLRKESASYQDYSKKYDKTQSSLVKEILKIGETNLAFVSSTAPVPYVRPEICTDERSIVLKNSRHPCLESQDDVHFIANDVEMNKGKSEFVIITGPNMGGKSTYIRQVGMIALMAQIGCFVPCDYAKICVFDSILARVGAGDALMKGVSTFMAEMLESASILKTASSNSLIIIDELGRGTSTYDGFGLAWAISEHIITKIGCFCLFATHFHELTQISNEYSSVSNLHVLANTEESKDNSDITLLYKIESGVCDQSFGIHVAKLAKFPKSVVNLAERRVQELESFESTLDSPRHETGTSGDKKHDFYSQFSEEDINSGSIVIEDFLSAFAKTDGIDKMTRDQISSVVENLRSQYQSQIDKNPYLQYVCNSF</sequence>
<dbReference type="FunFam" id="3.30.420.110:FF:000002">
    <property type="entry name" value="DNA mismatch repair protein"/>
    <property type="match status" value="1"/>
</dbReference>
<dbReference type="OrthoDB" id="295033at2759"/>
<dbReference type="PANTHER" id="PTHR11361:SF35">
    <property type="entry name" value="DNA MISMATCH REPAIR PROTEIN MSH2"/>
    <property type="match status" value="1"/>
</dbReference>
<dbReference type="Gene3D" id="3.40.1170.10">
    <property type="entry name" value="DNA repair protein MutS, domain I"/>
    <property type="match status" value="1"/>
</dbReference>
<evidence type="ECO:0000256" key="3">
    <source>
        <dbReference type="ARBA" id="ARBA00019549"/>
    </source>
</evidence>
<dbReference type="GO" id="GO:0051053">
    <property type="term" value="P:negative regulation of DNA metabolic process"/>
    <property type="evidence" value="ECO:0007669"/>
    <property type="project" value="UniProtKB-ARBA"/>
</dbReference>
<evidence type="ECO:0000256" key="6">
    <source>
        <dbReference type="ARBA" id="ARBA00022840"/>
    </source>
</evidence>
<proteinExistence type="inferred from homology"/>
<dbReference type="SMART" id="SM00533">
    <property type="entry name" value="MUTSd"/>
    <property type="match status" value="1"/>
</dbReference>
<dbReference type="InterPro" id="IPR016151">
    <property type="entry name" value="DNA_mismatch_repair_MutS_N"/>
</dbReference>
<dbReference type="AlphaFoldDB" id="A0A1R0GLP8"/>
<evidence type="ECO:0000256" key="10">
    <source>
        <dbReference type="ARBA" id="ARBA00073545"/>
    </source>
</evidence>
<dbReference type="SMART" id="SM00534">
    <property type="entry name" value="MUTSac"/>
    <property type="match status" value="1"/>
</dbReference>
<comment type="caution">
    <text evidence="12">The sequence shown here is derived from an EMBL/GenBank/DDBJ whole genome shotgun (WGS) entry which is preliminary data.</text>
</comment>
<dbReference type="InterPro" id="IPR007696">
    <property type="entry name" value="DNA_mismatch_repair_MutS_core"/>
</dbReference>
<dbReference type="InterPro" id="IPR027417">
    <property type="entry name" value="P-loop_NTPase"/>
</dbReference>
<dbReference type="InterPro" id="IPR036678">
    <property type="entry name" value="MutS_con_dom_sf"/>
</dbReference>
<keyword evidence="4" id="KW-0547">Nucleotide-binding</keyword>
<evidence type="ECO:0000256" key="1">
    <source>
        <dbReference type="ARBA" id="ARBA00004123"/>
    </source>
</evidence>
<accession>A0A1R0GLP8</accession>
<dbReference type="GO" id="GO:0140664">
    <property type="term" value="F:ATP-dependent DNA damage sensor activity"/>
    <property type="evidence" value="ECO:0007669"/>
    <property type="project" value="InterPro"/>
</dbReference>
<dbReference type="InterPro" id="IPR045076">
    <property type="entry name" value="MutS"/>
</dbReference>
<comment type="similarity">
    <text evidence="2">Belongs to the DNA mismatch repair MutS family.</text>
</comment>
<dbReference type="InterPro" id="IPR000432">
    <property type="entry name" value="DNA_mismatch_repair_MutS_C"/>
</dbReference>
<dbReference type="InterPro" id="IPR032642">
    <property type="entry name" value="Msh2_ATP-bd"/>
</dbReference>
<dbReference type="EMBL" id="LSSL01007647">
    <property type="protein sequence ID" value="OLY77814.1"/>
    <property type="molecule type" value="Genomic_DNA"/>
</dbReference>
<dbReference type="SUPFAM" id="SSF52540">
    <property type="entry name" value="P-loop containing nucleoside triphosphate hydrolases"/>
    <property type="match status" value="1"/>
</dbReference>